<name>L0E2K4_THIND</name>
<dbReference type="AlphaFoldDB" id="L0E2K4"/>
<dbReference type="HOGENOM" id="CLU_071039_2_1_6"/>
<evidence type="ECO:0000313" key="2">
    <source>
        <dbReference type="EMBL" id="AGA35487.1"/>
    </source>
</evidence>
<feature type="domain" description="DUF4351" evidence="1">
    <location>
        <begin position="53"/>
        <end position="107"/>
    </location>
</feature>
<dbReference type="PANTHER" id="PTHR35586">
    <property type="entry name" value="SLL1691 PROTEIN"/>
    <property type="match status" value="1"/>
</dbReference>
<dbReference type="InterPro" id="IPR025587">
    <property type="entry name" value="DUF4351"/>
</dbReference>
<proteinExistence type="predicted"/>
<dbReference type="PANTHER" id="PTHR35586:SF1">
    <property type="entry name" value="SLL1691 PROTEIN"/>
    <property type="match status" value="1"/>
</dbReference>
<dbReference type="Proteomes" id="UP000010809">
    <property type="component" value="Chromosome"/>
</dbReference>
<dbReference type="KEGG" id="tni:TVNIR_3863"/>
<dbReference type="PATRIC" id="fig|1255043.3.peg.3898"/>
<gene>
    <name evidence="2" type="ordered locus">TVNIR_3863</name>
</gene>
<sequence length="109" mass="12623">MIDWLLRLPQELEERLWGAVMELEQEKNMPYVTSIERIGLRRGLDQGREEGRKEGRKEGEATVLLRLIELKFGPPDAAMRKRVESADAETLLRWSERILTAASLDELFA</sequence>
<reference evidence="2" key="1">
    <citation type="submission" date="2015-12" db="EMBL/GenBank/DDBJ databases">
        <authorList>
            <person name="Tikhonova T.V."/>
            <person name="Pavlov A.R."/>
            <person name="Beletsky A.V."/>
            <person name="Mardanov A.V."/>
            <person name="Sorokin D.Y."/>
            <person name="Ravin N.V."/>
            <person name="Popov V.O."/>
        </authorList>
    </citation>
    <scope>NUCLEOTIDE SEQUENCE</scope>
    <source>
        <strain evidence="2">DSM 14787</strain>
    </source>
</reference>
<organism evidence="2 3">
    <name type="scientific">Thioalkalivibrio nitratireducens (strain DSM 14787 / UNIQEM 213 / ALEN2)</name>
    <dbReference type="NCBI Taxonomy" id="1255043"/>
    <lineage>
        <taxon>Bacteria</taxon>
        <taxon>Pseudomonadati</taxon>
        <taxon>Pseudomonadota</taxon>
        <taxon>Gammaproteobacteria</taxon>
        <taxon>Chromatiales</taxon>
        <taxon>Ectothiorhodospiraceae</taxon>
        <taxon>Thioalkalivibrio</taxon>
    </lineage>
</organism>
<evidence type="ECO:0000259" key="1">
    <source>
        <dbReference type="Pfam" id="PF14261"/>
    </source>
</evidence>
<evidence type="ECO:0000313" key="3">
    <source>
        <dbReference type="Proteomes" id="UP000010809"/>
    </source>
</evidence>
<protein>
    <submittedName>
        <fullName evidence="2">Transposase</fullName>
    </submittedName>
</protein>
<dbReference type="STRING" id="1255043.TVNIR_3863"/>
<dbReference type="eggNOG" id="COG5464">
    <property type="taxonomic scope" value="Bacteria"/>
</dbReference>
<keyword evidence="3" id="KW-1185">Reference proteome</keyword>
<dbReference type="EMBL" id="CP003989">
    <property type="protein sequence ID" value="AGA35487.1"/>
    <property type="molecule type" value="Genomic_DNA"/>
</dbReference>
<dbReference type="Pfam" id="PF14261">
    <property type="entry name" value="DUF4351"/>
    <property type="match status" value="1"/>
</dbReference>
<accession>L0E2K4</accession>